<proteinExistence type="predicted"/>
<sequence length="265" mass="28857">MANANYRQGTYDKVNRGATLLDANGGNVEIDSGKVGFARDPSAPAVRNRALMTVLLPVLLAKVPEFYVPGSFDQELDRYSETVDAVSQKQLESRTGVKLAAPTKAAAPAKASSAPELAPEPPPPVIVGCPPLTIGEAWLGRFDRAIVRRDIKTILGLFAPEIVAKATVRSGDGMATLEFKREEMVNSTLNSIASLKDYQQRRVSLEATLAEGETEATCKQVVVKSIAIEQGQMNGRPYRFEALEEYLLEQRNGEWLAITAHTTQR</sequence>
<dbReference type="EMBL" id="JADJMS010000045">
    <property type="protein sequence ID" value="MBK7416451.1"/>
    <property type="molecule type" value="Genomic_DNA"/>
</dbReference>
<evidence type="ECO:0000313" key="2">
    <source>
        <dbReference type="Proteomes" id="UP000739411"/>
    </source>
</evidence>
<protein>
    <recommendedName>
        <fullName evidence="3">SnoaL-like domain-containing protein</fullName>
    </recommendedName>
</protein>
<name>A0A935MZF2_9RHOO</name>
<comment type="caution">
    <text evidence="1">The sequence shown here is derived from an EMBL/GenBank/DDBJ whole genome shotgun (WGS) entry which is preliminary data.</text>
</comment>
<dbReference type="InterPro" id="IPR032710">
    <property type="entry name" value="NTF2-like_dom_sf"/>
</dbReference>
<reference evidence="1 2" key="1">
    <citation type="submission" date="2020-10" db="EMBL/GenBank/DDBJ databases">
        <title>Connecting structure to function with the recovery of over 1000 high-quality activated sludge metagenome-assembled genomes encoding full-length rRNA genes using long-read sequencing.</title>
        <authorList>
            <person name="Singleton C.M."/>
            <person name="Petriglieri F."/>
            <person name="Kristensen J.M."/>
            <person name="Kirkegaard R.H."/>
            <person name="Michaelsen T.Y."/>
            <person name="Andersen M.H."/>
            <person name="Karst S.M."/>
            <person name="Dueholm M.S."/>
            <person name="Nielsen P.H."/>
            <person name="Albertsen M."/>
        </authorList>
    </citation>
    <scope>NUCLEOTIDE SEQUENCE [LARGE SCALE GENOMIC DNA]</scope>
    <source>
        <strain evidence="1">EsbW_18-Q3-R4-48_BATAC.463</strain>
    </source>
</reference>
<evidence type="ECO:0000313" key="1">
    <source>
        <dbReference type="EMBL" id="MBK7416451.1"/>
    </source>
</evidence>
<dbReference type="AlphaFoldDB" id="A0A935MZF2"/>
<evidence type="ECO:0008006" key="3">
    <source>
        <dbReference type="Google" id="ProtNLM"/>
    </source>
</evidence>
<gene>
    <name evidence="1" type="ORF">IPJ38_16490</name>
</gene>
<dbReference type="Proteomes" id="UP000739411">
    <property type="component" value="Unassembled WGS sequence"/>
</dbReference>
<accession>A0A935MZF2</accession>
<organism evidence="1 2">
    <name type="scientific">Candidatus Dechloromonas phosphorivorans</name>
    <dbReference type="NCBI Taxonomy" id="2899244"/>
    <lineage>
        <taxon>Bacteria</taxon>
        <taxon>Pseudomonadati</taxon>
        <taxon>Pseudomonadota</taxon>
        <taxon>Betaproteobacteria</taxon>
        <taxon>Rhodocyclales</taxon>
        <taxon>Azonexaceae</taxon>
        <taxon>Dechloromonas</taxon>
    </lineage>
</organism>
<dbReference type="SUPFAM" id="SSF54427">
    <property type="entry name" value="NTF2-like"/>
    <property type="match status" value="1"/>
</dbReference>